<dbReference type="AlphaFoldDB" id="A0A139X2I5"/>
<sequence length="68" mass="7426">MIDPKLGNKVLILHPAYVAGKIGVICGQEVLSGDETNARWLIQVDAEDIMVSLAPKEFKVITDDFEGI</sequence>
<evidence type="ECO:0000313" key="2">
    <source>
        <dbReference type="Proteomes" id="UP000076925"/>
    </source>
</evidence>
<comment type="caution">
    <text evidence="1">The sequence shown here is derived from an EMBL/GenBank/DDBJ whole genome shotgun (WGS) entry which is preliminary data.</text>
</comment>
<dbReference type="OrthoDB" id="515661at2"/>
<accession>A0A139X2I5</accession>
<dbReference type="EMBL" id="ANNX02000036">
    <property type="protein sequence ID" value="KYC38876.1"/>
    <property type="molecule type" value="Genomic_DNA"/>
</dbReference>
<name>A0A139X2I5_9CYAN</name>
<gene>
    <name evidence="1" type="ORF">WA1_33220</name>
</gene>
<evidence type="ECO:0000313" key="1">
    <source>
        <dbReference type="EMBL" id="KYC38876.1"/>
    </source>
</evidence>
<dbReference type="Proteomes" id="UP000076925">
    <property type="component" value="Unassembled WGS sequence"/>
</dbReference>
<organism evidence="1 2">
    <name type="scientific">Scytonema hofmannii PCC 7110</name>
    <dbReference type="NCBI Taxonomy" id="128403"/>
    <lineage>
        <taxon>Bacteria</taxon>
        <taxon>Bacillati</taxon>
        <taxon>Cyanobacteriota</taxon>
        <taxon>Cyanophyceae</taxon>
        <taxon>Nostocales</taxon>
        <taxon>Scytonemataceae</taxon>
        <taxon>Scytonema</taxon>
    </lineage>
</organism>
<proteinExistence type="predicted"/>
<keyword evidence="2" id="KW-1185">Reference proteome</keyword>
<reference evidence="1 2" key="1">
    <citation type="journal article" date="2013" name="Genome Biol. Evol.">
        <title>Genomes of Stigonematalean cyanobacteria (subsection V) and the evolution of oxygenic photosynthesis from prokaryotes to plastids.</title>
        <authorList>
            <person name="Dagan T."/>
            <person name="Roettger M."/>
            <person name="Stucken K."/>
            <person name="Landan G."/>
            <person name="Koch R."/>
            <person name="Major P."/>
            <person name="Gould S.B."/>
            <person name="Goremykin V.V."/>
            <person name="Rippka R."/>
            <person name="Tandeau de Marsac N."/>
            <person name="Gugger M."/>
            <person name="Lockhart P.J."/>
            <person name="Allen J.F."/>
            <person name="Brune I."/>
            <person name="Maus I."/>
            <person name="Puhler A."/>
            <person name="Martin W.F."/>
        </authorList>
    </citation>
    <scope>NUCLEOTIDE SEQUENCE [LARGE SCALE GENOMIC DNA]</scope>
    <source>
        <strain evidence="1 2">PCC 7110</strain>
    </source>
</reference>
<protein>
    <submittedName>
        <fullName evidence="1">Uncharacterized protein</fullName>
    </submittedName>
</protein>